<dbReference type="AlphaFoldDB" id="A0AAQ3PI43"/>
<gene>
    <name evidence="1" type="ORF">U9M48_000440</name>
</gene>
<name>A0AAQ3PI43_PASNO</name>
<accession>A0AAQ3PI43</accession>
<dbReference type="Proteomes" id="UP001341281">
    <property type="component" value="Chromosome 01"/>
</dbReference>
<proteinExistence type="predicted"/>
<organism evidence="1 2">
    <name type="scientific">Paspalum notatum var. saurae</name>
    <dbReference type="NCBI Taxonomy" id="547442"/>
    <lineage>
        <taxon>Eukaryota</taxon>
        <taxon>Viridiplantae</taxon>
        <taxon>Streptophyta</taxon>
        <taxon>Embryophyta</taxon>
        <taxon>Tracheophyta</taxon>
        <taxon>Spermatophyta</taxon>
        <taxon>Magnoliopsida</taxon>
        <taxon>Liliopsida</taxon>
        <taxon>Poales</taxon>
        <taxon>Poaceae</taxon>
        <taxon>PACMAD clade</taxon>
        <taxon>Panicoideae</taxon>
        <taxon>Andropogonodae</taxon>
        <taxon>Paspaleae</taxon>
        <taxon>Paspalinae</taxon>
        <taxon>Paspalum</taxon>
    </lineage>
</organism>
<sequence>MPPKREVEFHIDLIHGTQFVSIAPYHLSRSFQEELRKQLHEQLSRALVLFPKKKDGSWCMCLDYRGLIAATINNKVFSKFDLQSVYNQIPMSDEDIVETIFATMSLKLCHLAYPMLLLMSWRQ</sequence>
<reference evidence="1 2" key="1">
    <citation type="submission" date="2024-02" db="EMBL/GenBank/DDBJ databases">
        <title>High-quality chromosome-scale genome assembly of Pensacola bahiagrass (Paspalum notatum Flugge var. saurae).</title>
        <authorList>
            <person name="Vega J.M."/>
            <person name="Podio M."/>
            <person name="Orjuela J."/>
            <person name="Siena L.A."/>
            <person name="Pessino S.C."/>
            <person name="Combes M.C."/>
            <person name="Mariac C."/>
            <person name="Albertini E."/>
            <person name="Pupilli F."/>
            <person name="Ortiz J.P.A."/>
            <person name="Leblanc O."/>
        </authorList>
    </citation>
    <scope>NUCLEOTIDE SEQUENCE [LARGE SCALE GENOMIC DNA]</scope>
    <source>
        <strain evidence="1">R1</strain>
        <tissue evidence="1">Leaf</tissue>
    </source>
</reference>
<evidence type="ECO:0000313" key="1">
    <source>
        <dbReference type="EMBL" id="WVZ49059.1"/>
    </source>
</evidence>
<protein>
    <recommendedName>
        <fullName evidence="3">Reverse transcriptase domain-containing protein</fullName>
    </recommendedName>
</protein>
<dbReference type="PANTHER" id="PTHR15503:SF45">
    <property type="entry name" value="RNA-DIRECTED DNA POLYMERASE HOMOLOG"/>
    <property type="match status" value="1"/>
</dbReference>
<dbReference type="InterPro" id="IPR032567">
    <property type="entry name" value="RTL1-rel"/>
</dbReference>
<evidence type="ECO:0008006" key="3">
    <source>
        <dbReference type="Google" id="ProtNLM"/>
    </source>
</evidence>
<dbReference type="Gene3D" id="3.10.10.10">
    <property type="entry name" value="HIV Type 1 Reverse Transcriptase, subunit A, domain 1"/>
    <property type="match status" value="1"/>
</dbReference>
<dbReference type="PANTHER" id="PTHR15503">
    <property type="entry name" value="LDOC1 RELATED"/>
    <property type="match status" value="1"/>
</dbReference>
<dbReference type="EMBL" id="CP144745">
    <property type="protein sequence ID" value="WVZ49059.1"/>
    <property type="molecule type" value="Genomic_DNA"/>
</dbReference>
<dbReference type="InterPro" id="IPR043502">
    <property type="entry name" value="DNA/RNA_pol_sf"/>
</dbReference>
<keyword evidence="2" id="KW-1185">Reference proteome</keyword>
<dbReference type="SUPFAM" id="SSF56672">
    <property type="entry name" value="DNA/RNA polymerases"/>
    <property type="match status" value="1"/>
</dbReference>
<evidence type="ECO:0000313" key="2">
    <source>
        <dbReference type="Proteomes" id="UP001341281"/>
    </source>
</evidence>